<dbReference type="STRING" id="619805.SAMN05660477_01427"/>
<dbReference type="InterPro" id="IPR011249">
    <property type="entry name" value="Metalloenz_LuxS/M16"/>
</dbReference>
<dbReference type="PANTHER" id="PTHR11851:SF49">
    <property type="entry name" value="MITOCHONDRIAL-PROCESSING PEPTIDASE SUBUNIT ALPHA"/>
    <property type="match status" value="1"/>
</dbReference>
<evidence type="ECO:0000313" key="7">
    <source>
        <dbReference type="EMBL" id="SKB83465.1"/>
    </source>
</evidence>
<dbReference type="AlphaFoldDB" id="A0A1T5EI30"/>
<dbReference type="InterPro" id="IPR001431">
    <property type="entry name" value="Pept_M16_Zn_BS"/>
</dbReference>
<evidence type="ECO:0000256" key="4">
    <source>
        <dbReference type="SAM" id="SignalP"/>
    </source>
</evidence>
<dbReference type="InterPro" id="IPR007863">
    <property type="entry name" value="Peptidase_M16_C"/>
</dbReference>
<feature type="signal peptide" evidence="4">
    <location>
        <begin position="1"/>
        <end position="22"/>
    </location>
</feature>
<organism evidence="7 8">
    <name type="scientific">Soonwooa buanensis</name>
    <dbReference type="NCBI Taxonomy" id="619805"/>
    <lineage>
        <taxon>Bacteria</taxon>
        <taxon>Pseudomonadati</taxon>
        <taxon>Bacteroidota</taxon>
        <taxon>Flavobacteriia</taxon>
        <taxon>Flavobacteriales</taxon>
        <taxon>Weeksellaceae</taxon>
        <taxon>Chryseobacterium group</taxon>
        <taxon>Soonwooa</taxon>
    </lineage>
</organism>
<dbReference type="Pfam" id="PF05193">
    <property type="entry name" value="Peptidase_M16_C"/>
    <property type="match status" value="2"/>
</dbReference>
<evidence type="ECO:0000259" key="5">
    <source>
        <dbReference type="Pfam" id="PF00675"/>
    </source>
</evidence>
<dbReference type="GO" id="GO:0004222">
    <property type="term" value="F:metalloendopeptidase activity"/>
    <property type="evidence" value="ECO:0007669"/>
    <property type="project" value="InterPro"/>
</dbReference>
<feature type="domain" description="Peptidase M16 C-terminal" evidence="6">
    <location>
        <begin position="661"/>
        <end position="837"/>
    </location>
</feature>
<evidence type="ECO:0000256" key="2">
    <source>
        <dbReference type="ARBA" id="ARBA00007261"/>
    </source>
</evidence>
<dbReference type="InterPro" id="IPR050361">
    <property type="entry name" value="MPP/UQCRC_Complex"/>
</dbReference>
<dbReference type="InterPro" id="IPR011765">
    <property type="entry name" value="Pept_M16_N"/>
</dbReference>
<keyword evidence="7" id="KW-0645">Protease</keyword>
<dbReference type="PROSITE" id="PS00143">
    <property type="entry name" value="INSULINASE"/>
    <property type="match status" value="1"/>
</dbReference>
<dbReference type="PANTHER" id="PTHR11851">
    <property type="entry name" value="METALLOPROTEASE"/>
    <property type="match status" value="1"/>
</dbReference>
<dbReference type="Proteomes" id="UP000191112">
    <property type="component" value="Unassembled WGS sequence"/>
</dbReference>
<evidence type="ECO:0000259" key="6">
    <source>
        <dbReference type="Pfam" id="PF05193"/>
    </source>
</evidence>
<dbReference type="RefSeq" id="WP_079666724.1">
    <property type="nucleotide sequence ID" value="NZ_FUYZ01000003.1"/>
</dbReference>
<dbReference type="GO" id="GO:0046872">
    <property type="term" value="F:metal ion binding"/>
    <property type="evidence" value="ECO:0007669"/>
    <property type="project" value="InterPro"/>
</dbReference>
<keyword evidence="4" id="KW-0732">Signal</keyword>
<protein>
    <submittedName>
        <fullName evidence="7">Zinc protease</fullName>
    </submittedName>
</protein>
<evidence type="ECO:0000313" key="8">
    <source>
        <dbReference type="Proteomes" id="UP000191112"/>
    </source>
</evidence>
<comment type="cofactor">
    <cofactor evidence="1">
        <name>Zn(2+)</name>
        <dbReference type="ChEBI" id="CHEBI:29105"/>
    </cofactor>
</comment>
<keyword evidence="8" id="KW-1185">Reference proteome</keyword>
<dbReference type="GO" id="GO:0006508">
    <property type="term" value="P:proteolysis"/>
    <property type="evidence" value="ECO:0007669"/>
    <property type="project" value="UniProtKB-KW"/>
</dbReference>
<gene>
    <name evidence="7" type="ORF">SAMN05660477_01427</name>
</gene>
<dbReference type="Pfam" id="PF00675">
    <property type="entry name" value="Peptidase_M16"/>
    <property type="match status" value="1"/>
</dbReference>
<evidence type="ECO:0000256" key="3">
    <source>
        <dbReference type="RuleBase" id="RU004447"/>
    </source>
</evidence>
<dbReference type="EMBL" id="FUYZ01000003">
    <property type="protein sequence ID" value="SKB83465.1"/>
    <property type="molecule type" value="Genomic_DNA"/>
</dbReference>
<feature type="domain" description="Peptidase M16 C-terminal" evidence="6">
    <location>
        <begin position="206"/>
        <end position="381"/>
    </location>
</feature>
<comment type="similarity">
    <text evidence="2 3">Belongs to the peptidase M16 family.</text>
</comment>
<dbReference type="SUPFAM" id="SSF63411">
    <property type="entry name" value="LuxS/MPP-like metallohydrolase"/>
    <property type="match status" value="4"/>
</dbReference>
<evidence type="ECO:0000256" key="1">
    <source>
        <dbReference type="ARBA" id="ARBA00001947"/>
    </source>
</evidence>
<feature type="domain" description="Peptidase M16 N-terminal" evidence="5">
    <location>
        <begin position="51"/>
        <end position="196"/>
    </location>
</feature>
<dbReference type="OrthoDB" id="9811314at2"/>
<reference evidence="7 8" key="1">
    <citation type="submission" date="2017-02" db="EMBL/GenBank/DDBJ databases">
        <authorList>
            <person name="Peterson S.W."/>
        </authorList>
    </citation>
    <scope>NUCLEOTIDE SEQUENCE [LARGE SCALE GENOMIC DNA]</scope>
    <source>
        <strain evidence="7 8">DSM 22323</strain>
    </source>
</reference>
<keyword evidence="7" id="KW-0378">Hydrolase</keyword>
<accession>A0A1T5EI30</accession>
<sequence>MKKLLLASAFSLSFGVAPIAIYAQKNMTEAPVFVSNTEGIKEYTLKNGLKVLLVPDASQSNMVVNIVYNVGSRHEGYGEKGMAHLLEHMLFKSTKKLGDIKKQLSDKGGTANGTTWYDRTNYYEVFPSSDDNLRWALEMEADRMINATILQSDLDKEFSVVRNEFEIGENNPGRVLQERIVSTAYLWHNYGNSTIGSKEDIERVKAPTLRKFYEKFYQPDNATLIVAGKFDEKKALDYVSQYFAPIPKPSRVIDLTYTVEPAQDGERFIELKRSGDSKVIGALYHTAPFADKDYAALDALSEILTSDPSGYLYKAFIDTHKAASVYAWQPTVRDASYMYFGLEVPNDKDVKATQEDFRKELDKVSTIKFTDDDVKRAKAKLLKQLENTKNNTINYAINLTEIIGAGNYKLEMLYRDNIEKLTKGDIQRVAEKYFKSNNRTVGAFIPTKDEVRVKNIEFSDAQIATLTKDYKGRAIEKEAAPFEASIKNLKANLTESKLSNGMKYALIKKEIKGGKVVANFRFPIGNAKDLTGKSDVASLMAEVLKTGTKSHTKEQIQDMLDEWKTNLYFGFGGQNLVVNVSTYKENLPKVMNLVKEILTESTFPEAELVKTVNEYNTYLEGSLNDPQAIAFNEIERVASPYSKESIYYTPSIKEQIENNKKVTRQQLVDFYNSMLGSNNGVGSVVGDLDAKTTGSLLENTFGKWNSKSKYEYIKPELFSTKKLDKEIITPDKENGAAVGRINFTMDRNSPDYPAMVMANEILGSGGFLSARIPMRLREKEGISYGAGSFMNVPANNDVASWSWYAFYNPTKKDAVNKALKEEIATALKGGFTQEEMKSNLTSWLNSRKTGLGNDGTLMNLVNTQLQFGVPLDDYDKLEAQVSALKLDQVNAVLRKYISEDKLTSIFVGDFNKK</sequence>
<feature type="chain" id="PRO_5012956353" evidence="4">
    <location>
        <begin position="23"/>
        <end position="913"/>
    </location>
</feature>
<proteinExistence type="inferred from homology"/>
<dbReference type="Gene3D" id="3.30.830.10">
    <property type="entry name" value="Metalloenzyme, LuxS/M16 peptidase-like"/>
    <property type="match status" value="4"/>
</dbReference>
<name>A0A1T5EI30_9FLAO</name>